<sequence length="108" mass="13070">MELTTNERQGIIVWVYSLRHFKTLKRFGLIHYASRRMKYVVMYINQSDVEMTQKKLNELHFVRKVELSYRPFINLDFKDFFGKEKKSSNKEHSNKEDIEENKSSEAVF</sequence>
<evidence type="ECO:0000256" key="1">
    <source>
        <dbReference type="ARBA" id="ARBA00022490"/>
    </source>
</evidence>
<evidence type="ECO:0000256" key="2">
    <source>
        <dbReference type="HAMAP-Rule" id="MF_01126"/>
    </source>
</evidence>
<gene>
    <name evidence="4" type="ORF">SAMN05878443_1341</name>
</gene>
<evidence type="ECO:0000313" key="5">
    <source>
        <dbReference type="Proteomes" id="UP000184758"/>
    </source>
</evidence>
<dbReference type="RefSeq" id="WP_034548414.1">
    <property type="nucleotide sequence ID" value="NZ_FSRN01000001.1"/>
</dbReference>
<dbReference type="PIRSF" id="PIRSF031653">
    <property type="entry name" value="UCP031653"/>
    <property type="match status" value="1"/>
</dbReference>
<comment type="similarity">
    <text evidence="2">Belongs to the UPF0298 family.</text>
</comment>
<dbReference type="InterPro" id="IPR016979">
    <property type="entry name" value="DUF2129"/>
</dbReference>
<keyword evidence="1 2" id="KW-0963">Cytoplasm</keyword>
<keyword evidence="5" id="KW-1185">Reference proteome</keyword>
<dbReference type="HAMAP" id="MF_01126">
    <property type="entry name" value="UPF0298"/>
    <property type="match status" value="1"/>
</dbReference>
<comment type="subcellular location">
    <subcellularLocation>
        <location evidence="2">Cytoplasm</location>
    </subcellularLocation>
</comment>
<reference evidence="5" key="1">
    <citation type="submission" date="2016-11" db="EMBL/GenBank/DDBJ databases">
        <authorList>
            <person name="Varghese N."/>
            <person name="Submissions S."/>
        </authorList>
    </citation>
    <scope>NUCLEOTIDE SEQUENCE [LARGE SCALE GENOMIC DNA]</scope>
    <source>
        <strain evidence="5">313</strain>
    </source>
</reference>
<accession>A0A1N6GPA2</accession>
<dbReference type="Pfam" id="PF09902">
    <property type="entry name" value="DUF2129"/>
    <property type="match status" value="1"/>
</dbReference>
<dbReference type="EMBL" id="FSRN01000001">
    <property type="protein sequence ID" value="SIO09321.1"/>
    <property type="molecule type" value="Genomic_DNA"/>
</dbReference>
<protein>
    <recommendedName>
        <fullName evidence="2">UPF0298 protein SAMN05878443_1341</fullName>
    </recommendedName>
</protein>
<name>A0A1N6GPA2_9LACT</name>
<evidence type="ECO:0000313" key="4">
    <source>
        <dbReference type="EMBL" id="SIO09321.1"/>
    </source>
</evidence>
<dbReference type="GO" id="GO:0005737">
    <property type="term" value="C:cytoplasm"/>
    <property type="evidence" value="ECO:0007669"/>
    <property type="project" value="UniProtKB-SubCell"/>
</dbReference>
<dbReference type="AlphaFoldDB" id="A0A1N6GPA2"/>
<proteinExistence type="inferred from homology"/>
<dbReference type="STRING" id="28230.SAMN05878443_1341"/>
<dbReference type="Proteomes" id="UP000184758">
    <property type="component" value="Unassembled WGS sequence"/>
</dbReference>
<evidence type="ECO:0000256" key="3">
    <source>
        <dbReference type="SAM" id="MobiDB-lite"/>
    </source>
</evidence>
<dbReference type="eggNOG" id="COG4471">
    <property type="taxonomic scope" value="Bacteria"/>
</dbReference>
<organism evidence="4 5">
    <name type="scientific">Carnobacterium alterfunditum</name>
    <dbReference type="NCBI Taxonomy" id="28230"/>
    <lineage>
        <taxon>Bacteria</taxon>
        <taxon>Bacillati</taxon>
        <taxon>Bacillota</taxon>
        <taxon>Bacilli</taxon>
        <taxon>Lactobacillales</taxon>
        <taxon>Carnobacteriaceae</taxon>
        <taxon>Carnobacterium</taxon>
    </lineage>
</organism>
<dbReference type="OrthoDB" id="2990788at2"/>
<feature type="region of interest" description="Disordered" evidence="3">
    <location>
        <begin position="85"/>
        <end position="108"/>
    </location>
</feature>